<organism evidence="3 4">
    <name type="scientific">Nitrincola iocasae</name>
    <dbReference type="NCBI Taxonomy" id="2614693"/>
    <lineage>
        <taxon>Bacteria</taxon>
        <taxon>Pseudomonadati</taxon>
        <taxon>Pseudomonadota</taxon>
        <taxon>Gammaproteobacteria</taxon>
        <taxon>Oceanospirillales</taxon>
        <taxon>Oceanospirillaceae</taxon>
        <taxon>Nitrincola</taxon>
    </lineage>
</organism>
<dbReference type="InterPro" id="IPR027417">
    <property type="entry name" value="P-loop_NTPase"/>
</dbReference>
<dbReference type="InterPro" id="IPR017788">
    <property type="entry name" value="Hda"/>
</dbReference>
<dbReference type="Pfam" id="PF22688">
    <property type="entry name" value="Hda_lid"/>
    <property type="match status" value="1"/>
</dbReference>
<dbReference type="AlphaFoldDB" id="A0A5J6LEU3"/>
<evidence type="ECO:0000313" key="4">
    <source>
        <dbReference type="Proteomes" id="UP000325606"/>
    </source>
</evidence>
<dbReference type="InterPro" id="IPR013317">
    <property type="entry name" value="DnaA_dom"/>
</dbReference>
<proteinExistence type="predicted"/>
<dbReference type="InterPro" id="IPR055199">
    <property type="entry name" value="Hda_lid"/>
</dbReference>
<dbReference type="PANTHER" id="PTHR30050:SF5">
    <property type="entry name" value="DNAA REGULATORY INACTIVATOR HDA"/>
    <property type="match status" value="1"/>
</dbReference>
<dbReference type="EMBL" id="CP044222">
    <property type="protein sequence ID" value="QEW07154.1"/>
    <property type="molecule type" value="Genomic_DNA"/>
</dbReference>
<dbReference type="GO" id="GO:0006270">
    <property type="term" value="P:DNA replication initiation"/>
    <property type="evidence" value="ECO:0007669"/>
    <property type="project" value="TreeGrafter"/>
</dbReference>
<dbReference type="Gene3D" id="3.40.50.300">
    <property type="entry name" value="P-loop containing nucleotide triphosphate hydrolases"/>
    <property type="match status" value="1"/>
</dbReference>
<evidence type="ECO:0000313" key="3">
    <source>
        <dbReference type="EMBL" id="QEW07154.1"/>
    </source>
</evidence>
<dbReference type="Pfam" id="PF00308">
    <property type="entry name" value="Bac_DnaA"/>
    <property type="match status" value="1"/>
</dbReference>
<dbReference type="RefSeq" id="WP_151056282.1">
    <property type="nucleotide sequence ID" value="NZ_CP044222.1"/>
</dbReference>
<dbReference type="PANTHER" id="PTHR30050">
    <property type="entry name" value="CHROMOSOMAL REPLICATION INITIATOR PROTEIN DNAA"/>
    <property type="match status" value="1"/>
</dbReference>
<dbReference type="Gene3D" id="1.10.8.60">
    <property type="match status" value="1"/>
</dbReference>
<dbReference type="GO" id="GO:0032297">
    <property type="term" value="P:negative regulation of DNA-templated DNA replication initiation"/>
    <property type="evidence" value="ECO:0007669"/>
    <property type="project" value="InterPro"/>
</dbReference>
<accession>A0A5J6LEU3</accession>
<dbReference type="NCBIfam" id="TIGR03420">
    <property type="entry name" value="DnaA_homol_Hda"/>
    <property type="match status" value="1"/>
</dbReference>
<dbReference type="KEGG" id="nik:F5I99_11920"/>
<evidence type="ECO:0000259" key="1">
    <source>
        <dbReference type="Pfam" id="PF00308"/>
    </source>
</evidence>
<feature type="domain" description="Hda lid" evidence="2">
    <location>
        <begin position="169"/>
        <end position="233"/>
    </location>
</feature>
<reference evidence="3 4" key="1">
    <citation type="submission" date="2019-09" db="EMBL/GenBank/DDBJ databases">
        <title>Nitrincola iocasae sp. nov., a bacterium isolated from the sediment collected at a cold seep field in South China Sea.</title>
        <authorList>
            <person name="Zhang H."/>
            <person name="Wang H."/>
            <person name="Li C."/>
        </authorList>
    </citation>
    <scope>NUCLEOTIDE SEQUENCE [LARGE SCALE GENOMIC DNA]</scope>
    <source>
        <strain evidence="3 4">KXZD1103</strain>
    </source>
</reference>
<feature type="domain" description="Chromosomal replication initiator protein DnaA ATPAse" evidence="1">
    <location>
        <begin position="17"/>
        <end position="162"/>
    </location>
</feature>
<keyword evidence="4" id="KW-1185">Reference proteome</keyword>
<gene>
    <name evidence="3" type="primary">hda</name>
    <name evidence="3" type="ORF">F5I99_11920</name>
</gene>
<evidence type="ECO:0000259" key="2">
    <source>
        <dbReference type="Pfam" id="PF22688"/>
    </source>
</evidence>
<sequence>MSNLTPPVQLPLGISLREEARFENFIIGDNGLLCETLKASASGQGEQMLYLWGSSGQGCSHLLQSSCHHADALGRHAAYLPLSELIDYDASLFEGLEQMDLVCLDDLQEIAGKRVWEEAVFHLFNRLRAANVSLVTAATQSPTGLQLQLPDLTSRLHWGMVFQVQPLHEEAKIETLKARASSRGFELSDEVLRYIMHHGKRDLTDLLKVLDQLDHASLSAHRRITVPFVKQVMGW</sequence>
<dbReference type="SUPFAM" id="SSF52540">
    <property type="entry name" value="P-loop containing nucleoside triphosphate hydrolases"/>
    <property type="match status" value="1"/>
</dbReference>
<protein>
    <submittedName>
        <fullName evidence="3">DnaA regulatory inactivator Hda</fullName>
    </submittedName>
</protein>
<dbReference type="Proteomes" id="UP000325606">
    <property type="component" value="Chromosome"/>
</dbReference>
<name>A0A5J6LEU3_9GAMM</name>